<evidence type="ECO:0000256" key="5">
    <source>
        <dbReference type="ARBA" id="ARBA00022989"/>
    </source>
</evidence>
<dbReference type="VEuPathDB" id="FungiDB:BTJ68_07676"/>
<evidence type="ECO:0000256" key="11">
    <source>
        <dbReference type="ARBA" id="ARBA00048044"/>
    </source>
</evidence>
<sequence length="549" mass="60562">MPTLTDTPVRFRLALKHASRTSNPAFTCRRCLHNQPRQPPAPTSSSRSSNSSSSSRTWDSFPSRRQTPFLTAFKTPDRLFLRAQSSSATTAPSPLGALSQTIGQSSSARTANATSSSSSSSSSSWPNHTPRSVGYFLLLSATSVFGIVVLGGLTRLTESGLSITEWKPVTGSFPPTTPEHWEAEFALYRQSPEFKMLNSRMGLEEFKEIYWMEWGHRLWGRFVGVSFLLPTLYFVARKRVDKRMAGRLLGICGLIGFQGFIGWWMVKSGLKDELLETGSQLRVSQYRLAAHLGTAFIAYLSMVYNGALILRENRFLQDPHAALSRLQTLRSTPLTPFRRSVAALAALTFLTAMSGALVAGLDAGLVYNDFPWMGHPNIIPPRRELLDPFYSHQQNRREGGAVPEDDMGDLLWRNMCENPVTAQLDHRILATTTFCAVLSLFAYSRLSPRLRTLLPRDARKAVLGTVHLVSLQVALGISTLWYLVPTPVAAAHQAGALALLTGVFVLGSRVWVPGRTWRLVQRAVRESSLGSKVKSEGRKMVGSSGSSSQ</sequence>
<keyword evidence="6" id="KW-0560">Oxidoreductase</keyword>
<evidence type="ECO:0000256" key="12">
    <source>
        <dbReference type="SAM" id="MobiDB-lite"/>
    </source>
</evidence>
<comment type="caution">
    <text evidence="14">The sequence shown here is derived from an EMBL/GenBank/DDBJ whole genome shotgun (WGS) entry which is preliminary data.</text>
</comment>
<keyword evidence="3 13" id="KW-0812">Transmembrane</keyword>
<evidence type="ECO:0008006" key="16">
    <source>
        <dbReference type="Google" id="ProtNLM"/>
    </source>
</evidence>
<organism evidence="14 15">
    <name type="scientific">Hortaea werneckii</name>
    <name type="common">Black yeast</name>
    <name type="synonym">Cladosporium werneckii</name>
    <dbReference type="NCBI Taxonomy" id="91943"/>
    <lineage>
        <taxon>Eukaryota</taxon>
        <taxon>Fungi</taxon>
        <taxon>Dikarya</taxon>
        <taxon>Ascomycota</taxon>
        <taxon>Pezizomycotina</taxon>
        <taxon>Dothideomycetes</taxon>
        <taxon>Dothideomycetidae</taxon>
        <taxon>Mycosphaerellales</taxon>
        <taxon>Teratosphaeriaceae</taxon>
        <taxon>Hortaea</taxon>
    </lineage>
</organism>
<dbReference type="PANTHER" id="PTHR23289">
    <property type="entry name" value="CYTOCHROME C OXIDASE ASSEMBLY PROTEIN COX15"/>
    <property type="match status" value="1"/>
</dbReference>
<evidence type="ECO:0000256" key="1">
    <source>
        <dbReference type="ARBA" id="ARBA00001970"/>
    </source>
</evidence>
<comment type="pathway">
    <text evidence="10">Porphyrin-containing compound metabolism; heme A biosynthesis; heme A from heme O: step 1/1.</text>
</comment>
<dbReference type="GO" id="GO:0006784">
    <property type="term" value="P:heme A biosynthetic process"/>
    <property type="evidence" value="ECO:0007669"/>
    <property type="project" value="InterPro"/>
</dbReference>
<evidence type="ECO:0000256" key="8">
    <source>
        <dbReference type="ARBA" id="ARBA00023133"/>
    </source>
</evidence>
<dbReference type="PANTHER" id="PTHR23289:SF2">
    <property type="entry name" value="CYTOCHROME C OXIDASE ASSEMBLY PROTEIN COX15 HOMOLOG"/>
    <property type="match status" value="1"/>
</dbReference>
<keyword evidence="4" id="KW-0479">Metal-binding</keyword>
<dbReference type="GO" id="GO:0120547">
    <property type="term" value="F:heme A synthase activity"/>
    <property type="evidence" value="ECO:0007669"/>
    <property type="project" value="UniProtKB-EC"/>
</dbReference>
<evidence type="ECO:0000256" key="4">
    <source>
        <dbReference type="ARBA" id="ARBA00022723"/>
    </source>
</evidence>
<keyword evidence="5 13" id="KW-1133">Transmembrane helix</keyword>
<accession>A0A3M7AXY8</accession>
<evidence type="ECO:0000256" key="2">
    <source>
        <dbReference type="ARBA" id="ARBA00004141"/>
    </source>
</evidence>
<feature type="region of interest" description="Disordered" evidence="12">
    <location>
        <begin position="31"/>
        <end position="63"/>
    </location>
</feature>
<protein>
    <recommendedName>
        <fullName evidence="16">Cytochrome c oxidase assembly protein COX15</fullName>
    </recommendedName>
</protein>
<gene>
    <name evidence="14" type="ORF">D0865_14756</name>
</gene>
<dbReference type="GO" id="GO:0005743">
    <property type="term" value="C:mitochondrial inner membrane"/>
    <property type="evidence" value="ECO:0007669"/>
    <property type="project" value="TreeGrafter"/>
</dbReference>
<feature type="region of interest" description="Disordered" evidence="12">
    <location>
        <begin position="85"/>
        <end position="127"/>
    </location>
</feature>
<dbReference type="GO" id="GO:0016653">
    <property type="term" value="F:oxidoreductase activity, acting on NAD(P)H, heme protein as acceptor"/>
    <property type="evidence" value="ECO:0007669"/>
    <property type="project" value="TreeGrafter"/>
</dbReference>
<feature type="transmembrane region" description="Helical" evidence="13">
    <location>
        <begin position="248"/>
        <end position="266"/>
    </location>
</feature>
<feature type="transmembrane region" description="Helical" evidence="13">
    <location>
        <begin position="490"/>
        <end position="512"/>
    </location>
</feature>
<evidence type="ECO:0000256" key="10">
    <source>
        <dbReference type="ARBA" id="ARBA00044501"/>
    </source>
</evidence>
<feature type="transmembrane region" description="Helical" evidence="13">
    <location>
        <begin position="428"/>
        <end position="446"/>
    </location>
</feature>
<feature type="transmembrane region" description="Helical" evidence="13">
    <location>
        <begin position="218"/>
        <end position="236"/>
    </location>
</feature>
<feature type="transmembrane region" description="Helical" evidence="13">
    <location>
        <begin position="466"/>
        <end position="484"/>
    </location>
</feature>
<dbReference type="Proteomes" id="UP000270230">
    <property type="component" value="Unassembled WGS sequence"/>
</dbReference>
<comment type="cofactor">
    <cofactor evidence="1">
        <name>heme b</name>
        <dbReference type="ChEBI" id="CHEBI:60344"/>
    </cofactor>
</comment>
<keyword evidence="8" id="KW-0350">Heme biosynthesis</keyword>
<dbReference type="EMBL" id="QWIN01002204">
    <property type="protein sequence ID" value="RMY32341.1"/>
    <property type="molecule type" value="Genomic_DNA"/>
</dbReference>
<evidence type="ECO:0000256" key="6">
    <source>
        <dbReference type="ARBA" id="ARBA00023002"/>
    </source>
</evidence>
<evidence type="ECO:0000256" key="3">
    <source>
        <dbReference type="ARBA" id="ARBA00022692"/>
    </source>
</evidence>
<proteinExistence type="inferred from homology"/>
<feature type="transmembrane region" description="Helical" evidence="13">
    <location>
        <begin position="133"/>
        <end position="153"/>
    </location>
</feature>
<comment type="subcellular location">
    <subcellularLocation>
        <location evidence="2">Membrane</location>
        <topology evidence="2">Multi-pass membrane protein</topology>
    </subcellularLocation>
</comment>
<dbReference type="InterPro" id="IPR003780">
    <property type="entry name" value="COX15/CtaA_fam"/>
</dbReference>
<feature type="transmembrane region" description="Helical" evidence="13">
    <location>
        <begin position="286"/>
        <end position="310"/>
    </location>
</feature>
<feature type="compositionally biased region" description="Low complexity" evidence="12">
    <location>
        <begin position="43"/>
        <end position="63"/>
    </location>
</feature>
<evidence type="ECO:0000313" key="15">
    <source>
        <dbReference type="Proteomes" id="UP000270230"/>
    </source>
</evidence>
<comment type="catalytic activity">
    <reaction evidence="11">
        <text>Fe(II)-heme o + 2 A + H2O = Fe(II)-heme a + 2 AH2</text>
        <dbReference type="Rhea" id="RHEA:63388"/>
        <dbReference type="ChEBI" id="CHEBI:13193"/>
        <dbReference type="ChEBI" id="CHEBI:15377"/>
        <dbReference type="ChEBI" id="CHEBI:17499"/>
        <dbReference type="ChEBI" id="CHEBI:60530"/>
        <dbReference type="ChEBI" id="CHEBI:61715"/>
        <dbReference type="EC" id="1.17.99.9"/>
    </reaction>
    <physiologicalReaction direction="left-to-right" evidence="11">
        <dbReference type="Rhea" id="RHEA:63389"/>
    </physiologicalReaction>
</comment>
<dbReference type="OrthoDB" id="1726137at2759"/>
<evidence type="ECO:0000313" key="14">
    <source>
        <dbReference type="EMBL" id="RMY32341.1"/>
    </source>
</evidence>
<feature type="transmembrane region" description="Helical" evidence="13">
    <location>
        <begin position="341"/>
        <end position="367"/>
    </location>
</feature>
<dbReference type="AlphaFoldDB" id="A0A3M7AXY8"/>
<dbReference type="InterPro" id="IPR023754">
    <property type="entry name" value="HemeA_Synthase_type2"/>
</dbReference>
<keyword evidence="9 13" id="KW-0472">Membrane</keyword>
<keyword evidence="7" id="KW-0408">Iron</keyword>
<evidence type="ECO:0000256" key="7">
    <source>
        <dbReference type="ARBA" id="ARBA00023004"/>
    </source>
</evidence>
<dbReference type="HAMAP" id="MF_01665">
    <property type="entry name" value="HemeA_synth_type2"/>
    <property type="match status" value="1"/>
</dbReference>
<dbReference type="GO" id="GO:0046872">
    <property type="term" value="F:metal ion binding"/>
    <property type="evidence" value="ECO:0007669"/>
    <property type="project" value="UniProtKB-KW"/>
</dbReference>
<reference evidence="14 15" key="1">
    <citation type="journal article" date="2018" name="BMC Genomics">
        <title>Genomic evidence for intraspecific hybridization in a clonal and extremely halotolerant yeast.</title>
        <authorList>
            <person name="Gostincar C."/>
            <person name="Stajich J.E."/>
            <person name="Zupancic J."/>
            <person name="Zalar P."/>
            <person name="Gunde-Cimerman N."/>
        </authorList>
    </citation>
    <scope>NUCLEOTIDE SEQUENCE [LARGE SCALE GENOMIC DNA]</scope>
    <source>
        <strain evidence="14 15">EXF-151</strain>
    </source>
</reference>
<dbReference type="Pfam" id="PF02628">
    <property type="entry name" value="COX15-CtaA"/>
    <property type="match status" value="1"/>
</dbReference>
<evidence type="ECO:0000256" key="13">
    <source>
        <dbReference type="SAM" id="Phobius"/>
    </source>
</evidence>
<name>A0A3M7AXY8_HORWE</name>
<feature type="compositionally biased region" description="Low complexity" evidence="12">
    <location>
        <begin position="85"/>
        <end position="94"/>
    </location>
</feature>
<evidence type="ECO:0000256" key="9">
    <source>
        <dbReference type="ARBA" id="ARBA00023136"/>
    </source>
</evidence>
<feature type="compositionally biased region" description="Low complexity" evidence="12">
    <location>
        <begin position="105"/>
        <end position="124"/>
    </location>
</feature>